<feature type="region of interest" description="Disordered" evidence="1">
    <location>
        <begin position="33"/>
        <end position="56"/>
    </location>
</feature>
<dbReference type="AlphaFoldDB" id="A0A382QQA4"/>
<accession>A0A382QQA4</accession>
<gene>
    <name evidence="3" type="ORF">METZ01_LOCUS339826</name>
</gene>
<evidence type="ECO:0000256" key="1">
    <source>
        <dbReference type="SAM" id="MobiDB-lite"/>
    </source>
</evidence>
<organism evidence="3">
    <name type="scientific">marine metagenome</name>
    <dbReference type="NCBI Taxonomy" id="408172"/>
    <lineage>
        <taxon>unclassified sequences</taxon>
        <taxon>metagenomes</taxon>
        <taxon>ecological metagenomes</taxon>
    </lineage>
</organism>
<dbReference type="EMBL" id="UINC01115726">
    <property type="protein sequence ID" value="SVC86972.1"/>
    <property type="molecule type" value="Genomic_DNA"/>
</dbReference>
<sequence>IAPSVISRYLSGQNQPSRDNIITIGNYLDTHPQSLLSSSDAPESSESSRHIPSDKDKIIHVQDKLIQSLQKQNISQSHYINALFKELGEAKIEIKELEDWKATSKERHAKKRKK</sequence>
<proteinExistence type="predicted"/>
<evidence type="ECO:0000259" key="2">
    <source>
        <dbReference type="PROSITE" id="PS50943"/>
    </source>
</evidence>
<feature type="compositionally biased region" description="Basic and acidic residues" evidence="1">
    <location>
        <begin position="46"/>
        <end position="56"/>
    </location>
</feature>
<dbReference type="InterPro" id="IPR010982">
    <property type="entry name" value="Lambda_DNA-bd_dom_sf"/>
</dbReference>
<evidence type="ECO:0000313" key="3">
    <source>
        <dbReference type="EMBL" id="SVC86972.1"/>
    </source>
</evidence>
<dbReference type="InterPro" id="IPR001387">
    <property type="entry name" value="Cro/C1-type_HTH"/>
</dbReference>
<dbReference type="Gene3D" id="1.10.260.40">
    <property type="entry name" value="lambda repressor-like DNA-binding domains"/>
    <property type="match status" value="1"/>
</dbReference>
<feature type="non-terminal residue" evidence="3">
    <location>
        <position position="1"/>
    </location>
</feature>
<reference evidence="3" key="1">
    <citation type="submission" date="2018-05" db="EMBL/GenBank/DDBJ databases">
        <authorList>
            <person name="Lanie J.A."/>
            <person name="Ng W.-L."/>
            <person name="Kazmierczak K.M."/>
            <person name="Andrzejewski T.M."/>
            <person name="Davidsen T.M."/>
            <person name="Wayne K.J."/>
            <person name="Tettelin H."/>
            <person name="Glass J.I."/>
            <person name="Rusch D."/>
            <person name="Podicherti R."/>
            <person name="Tsui H.-C.T."/>
            <person name="Winkler M.E."/>
        </authorList>
    </citation>
    <scope>NUCLEOTIDE SEQUENCE</scope>
</reference>
<feature type="compositionally biased region" description="Low complexity" evidence="1">
    <location>
        <begin position="34"/>
        <end position="45"/>
    </location>
</feature>
<dbReference type="GO" id="GO:0003677">
    <property type="term" value="F:DNA binding"/>
    <property type="evidence" value="ECO:0007669"/>
    <property type="project" value="InterPro"/>
</dbReference>
<feature type="domain" description="HTH cro/C1-type" evidence="2">
    <location>
        <begin position="1"/>
        <end position="35"/>
    </location>
</feature>
<dbReference type="PROSITE" id="PS50943">
    <property type="entry name" value="HTH_CROC1"/>
    <property type="match status" value="1"/>
</dbReference>
<name>A0A382QQA4_9ZZZZ</name>
<protein>
    <recommendedName>
        <fullName evidence="2">HTH cro/C1-type domain-containing protein</fullName>
    </recommendedName>
</protein>